<dbReference type="GO" id="GO:0106018">
    <property type="term" value="F:phosphatidylinositol-3,5-bisphosphate phosphatase activity"/>
    <property type="evidence" value="ECO:0007669"/>
    <property type="project" value="TreeGrafter"/>
</dbReference>
<dbReference type="SUPFAM" id="SSF52799">
    <property type="entry name" value="(Phosphotyrosine protein) phosphatases II"/>
    <property type="match status" value="1"/>
</dbReference>
<dbReference type="AlphaFoldDB" id="A0A0D2WTV9"/>
<dbReference type="GO" id="GO:0004438">
    <property type="term" value="F:phosphatidylinositol-3-phosphate phosphatase activity"/>
    <property type="evidence" value="ECO:0007669"/>
    <property type="project" value="TreeGrafter"/>
</dbReference>
<dbReference type="EMBL" id="KE346370">
    <property type="protein sequence ID" value="KJE96000.1"/>
    <property type="molecule type" value="Genomic_DNA"/>
</dbReference>
<proteinExistence type="predicted"/>
<feature type="domain" description="Myotubularin phosphatase" evidence="2">
    <location>
        <begin position="201"/>
        <end position="578"/>
    </location>
</feature>
<dbReference type="STRING" id="595528.A0A0D2WTV9"/>
<dbReference type="OrthoDB" id="271628at2759"/>
<protein>
    <recommendedName>
        <fullName evidence="2">Myotubularin phosphatase domain-containing protein</fullName>
    </recommendedName>
</protein>
<dbReference type="eggNOG" id="KOG1089">
    <property type="taxonomic scope" value="Eukaryota"/>
</dbReference>
<dbReference type="InterPro" id="IPR029021">
    <property type="entry name" value="Prot-tyrosine_phosphatase-like"/>
</dbReference>
<feature type="coiled-coil region" evidence="1">
    <location>
        <begin position="609"/>
        <end position="636"/>
    </location>
</feature>
<evidence type="ECO:0000313" key="4">
    <source>
        <dbReference type="Proteomes" id="UP000008743"/>
    </source>
</evidence>
<dbReference type="RefSeq" id="XP_004345125.2">
    <property type="nucleotide sequence ID" value="XM_004345075.2"/>
</dbReference>
<evidence type="ECO:0000259" key="2">
    <source>
        <dbReference type="PROSITE" id="PS51339"/>
    </source>
</evidence>
<dbReference type="GO" id="GO:0046856">
    <property type="term" value="P:phosphatidylinositol dephosphorylation"/>
    <property type="evidence" value="ECO:0007669"/>
    <property type="project" value="TreeGrafter"/>
</dbReference>
<evidence type="ECO:0000256" key="1">
    <source>
        <dbReference type="SAM" id="Coils"/>
    </source>
</evidence>
<dbReference type="GO" id="GO:0019903">
    <property type="term" value="F:protein phosphatase binding"/>
    <property type="evidence" value="ECO:0007669"/>
    <property type="project" value="TreeGrafter"/>
</dbReference>
<dbReference type="PROSITE" id="PS51339">
    <property type="entry name" value="PPASE_MYOTUBULARIN"/>
    <property type="match status" value="1"/>
</dbReference>
<dbReference type="InterPro" id="IPR010569">
    <property type="entry name" value="Myotubularin-like_Pase_dom"/>
</dbReference>
<dbReference type="Proteomes" id="UP000008743">
    <property type="component" value="Unassembled WGS sequence"/>
</dbReference>
<dbReference type="PANTHER" id="PTHR10807:SF73">
    <property type="entry name" value="LD06050P"/>
    <property type="match status" value="1"/>
</dbReference>
<dbReference type="InterPro" id="IPR030564">
    <property type="entry name" value="Myotubularin"/>
</dbReference>
<accession>A0A0D2WTV9</accession>
<name>A0A0D2WTV9_CAPO3</name>
<dbReference type="Pfam" id="PF06602">
    <property type="entry name" value="Myotub-related"/>
    <property type="match status" value="1"/>
</dbReference>
<reference evidence="4" key="1">
    <citation type="submission" date="2011-02" db="EMBL/GenBank/DDBJ databases">
        <title>The Genome Sequence of Capsaspora owczarzaki ATCC 30864.</title>
        <authorList>
            <person name="Russ C."/>
            <person name="Cuomo C."/>
            <person name="Burger G."/>
            <person name="Gray M.W."/>
            <person name="Holland P.W.H."/>
            <person name="King N."/>
            <person name="Lang F.B.F."/>
            <person name="Roger A.J."/>
            <person name="Ruiz-Trillo I."/>
            <person name="Young S.K."/>
            <person name="Zeng Q."/>
            <person name="Gargeya S."/>
            <person name="Alvarado L."/>
            <person name="Berlin A."/>
            <person name="Chapman S.B."/>
            <person name="Chen Z."/>
            <person name="Freedman E."/>
            <person name="Gellesch M."/>
            <person name="Goldberg J."/>
            <person name="Griggs A."/>
            <person name="Gujja S."/>
            <person name="Heilman E."/>
            <person name="Heiman D."/>
            <person name="Howarth C."/>
            <person name="Mehta T."/>
            <person name="Neiman D."/>
            <person name="Pearson M."/>
            <person name="Roberts A."/>
            <person name="Saif S."/>
            <person name="Shea T."/>
            <person name="Shenoy N."/>
            <person name="Sisk P."/>
            <person name="Stolte C."/>
            <person name="Sykes S."/>
            <person name="White J."/>
            <person name="Yandava C."/>
            <person name="Haas B."/>
            <person name="Nusbaum C."/>
            <person name="Birren B."/>
        </authorList>
    </citation>
    <scope>NUCLEOTIDE SEQUENCE</scope>
    <source>
        <strain evidence="4">ATCC 30864</strain>
    </source>
</reference>
<keyword evidence="4" id="KW-1185">Reference proteome</keyword>
<gene>
    <name evidence="3" type="ORF">CAOG_006376</name>
</gene>
<evidence type="ECO:0000313" key="3">
    <source>
        <dbReference type="EMBL" id="KJE96000.1"/>
    </source>
</evidence>
<dbReference type="GO" id="GO:0010507">
    <property type="term" value="P:negative regulation of autophagy"/>
    <property type="evidence" value="ECO:0007669"/>
    <property type="project" value="TreeGrafter"/>
</dbReference>
<organism evidence="3 4">
    <name type="scientific">Capsaspora owczarzaki (strain ATCC 30864)</name>
    <dbReference type="NCBI Taxonomy" id="595528"/>
    <lineage>
        <taxon>Eukaryota</taxon>
        <taxon>Filasterea</taxon>
        <taxon>Capsaspora</taxon>
    </lineage>
</organism>
<dbReference type="GO" id="GO:0005737">
    <property type="term" value="C:cytoplasm"/>
    <property type="evidence" value="ECO:0007669"/>
    <property type="project" value="TreeGrafter"/>
</dbReference>
<dbReference type="PhylomeDB" id="A0A0D2WTV9"/>
<sequence>MSQPQQQQQQQQLQLFGTFPADLCKVNQRVPGLVSLNAHHLVFVGRNTTASEDVIIPAMNVNQVQRKTASALFGSSAGAALLSTSAATSSSSSLSSSLSPSSSLLSSSPSTGVSASGGSASSAPGSAANIPGIGSGSAGSASDSLVLVIRCTDFRDVVLRMTSEADCNAVASWLSRAAFPDSVDKLFPFARTPPSFPEFNGWNLYNPQEEYQRMGIPSALWRLSSVNSLYKSCEGYPRLLCVPADIDDKILGDSFKAHLDYAAPVLAYHHPATKAVLVRTGLPMPAPGTPSVQADNKLMDAILRTNPHKRACVIDTRSPSAASAYKKKYPSAHGSHYPSYARYFVGLEGFQALRESMARLIDYAHDTSISASSWVSRLESSGWLRHVRAMMVAAASIARLIGSDATSVVLASQEIFDVGNCAVALAMLLMDPYFRTVQGFQVLIEKEWLSFGHRFSDRHGHYGPPGNRYRAAAPVFTLFLDCVWQITQQFPASFQFGESYLRFLRDHSYCSPYGTFLMNSEAERTAARLQLCTQSLWSFLSEPEHLHPLTNPLYLSPAMDVLLPACRPQNTRFWANLYCRYVFSWEGPNRGNAKLQSLREDTARCQLAADTAEGMAAEMEQQLEKLSHSHDALFAELEQAFPNVAAEWNKQQAQVDGVVAP</sequence>
<keyword evidence="1" id="KW-0175">Coiled coil</keyword>
<dbReference type="InParanoid" id="A0A0D2WTV9"/>
<dbReference type="PANTHER" id="PTHR10807">
    <property type="entry name" value="MYOTUBULARIN-RELATED"/>
    <property type="match status" value="1"/>
</dbReference>